<dbReference type="InterPro" id="IPR007065">
    <property type="entry name" value="HPP"/>
</dbReference>
<evidence type="ECO:0000313" key="3">
    <source>
        <dbReference type="EMBL" id="MDV0447913.1"/>
    </source>
</evidence>
<dbReference type="Pfam" id="PF04982">
    <property type="entry name" value="TM_HPP"/>
    <property type="match status" value="1"/>
</dbReference>
<keyword evidence="1" id="KW-1133">Transmembrane helix</keyword>
<proteinExistence type="predicted"/>
<feature type="transmembrane region" description="Helical" evidence="1">
    <location>
        <begin position="16"/>
        <end position="36"/>
    </location>
</feature>
<keyword evidence="4" id="KW-1185">Reference proteome</keyword>
<accession>A0AAE4MLK0</accession>
<protein>
    <recommendedName>
        <fullName evidence="2">HPP transmembrane region domain-containing protein</fullName>
    </recommendedName>
</protein>
<comment type="caution">
    <text evidence="3">The sequence shown here is derived from an EMBL/GenBank/DDBJ whole genome shotgun (WGS) entry which is preliminary data.</text>
</comment>
<sequence>MNDRMKILTSIPPKKLTITAIGAFLGIATATLLAFYASVPLLLASLGSSAALVYGAPDSPAAQPKRVIFGQFISALVSISVCQILGFTWYSVAIAVALSVVAMLLTDTFHPPGSATAFTCVIVEANFAFAFVPVLLGSVILVLWGLIIKRVTASLENKKTGNENAANENIIDGTTTSENIINETAANGK</sequence>
<evidence type="ECO:0000256" key="1">
    <source>
        <dbReference type="SAM" id="Phobius"/>
    </source>
</evidence>
<feature type="domain" description="HPP transmembrane region" evidence="2">
    <location>
        <begin position="11"/>
        <end position="152"/>
    </location>
</feature>
<feature type="transmembrane region" description="Helical" evidence="1">
    <location>
        <begin position="72"/>
        <end position="105"/>
    </location>
</feature>
<organism evidence="3 4">
    <name type="scientific">Methanolapillus africanus</name>
    <dbReference type="NCBI Taxonomy" id="3028297"/>
    <lineage>
        <taxon>Archaea</taxon>
        <taxon>Methanobacteriati</taxon>
        <taxon>Methanobacteriota</taxon>
        <taxon>Stenosarchaea group</taxon>
        <taxon>Methanomicrobia</taxon>
        <taxon>Methanosarcinales</taxon>
        <taxon>Methanosarcinaceae</taxon>
        <taxon>Methanolapillus</taxon>
    </lineage>
</organism>
<evidence type="ECO:0000259" key="2">
    <source>
        <dbReference type="Pfam" id="PF04982"/>
    </source>
</evidence>
<evidence type="ECO:0000313" key="4">
    <source>
        <dbReference type="Proteomes" id="UP001271789"/>
    </source>
</evidence>
<dbReference type="InterPro" id="IPR058581">
    <property type="entry name" value="TM_HPP"/>
</dbReference>
<name>A0AAE4MLK0_9EURY</name>
<dbReference type="RefSeq" id="WP_338100365.1">
    <property type="nucleotide sequence ID" value="NZ_JAWDKD010000034.1"/>
</dbReference>
<dbReference type="AlphaFoldDB" id="A0AAE4MLK0"/>
<reference evidence="3" key="1">
    <citation type="submission" date="2023-06" db="EMBL/GenBank/DDBJ databases">
        <title>Genome sequence of Methanosarcinaceae archaeon Ag5.</title>
        <authorList>
            <person name="Protasov E."/>
            <person name="Platt K."/>
            <person name="Poehlein A."/>
            <person name="Daniel R."/>
            <person name="Brune A."/>
        </authorList>
    </citation>
    <scope>NUCLEOTIDE SEQUENCE</scope>
    <source>
        <strain evidence="3">Ag5</strain>
    </source>
</reference>
<keyword evidence="1" id="KW-0472">Membrane</keyword>
<dbReference type="EMBL" id="JAWDKD010000034">
    <property type="protein sequence ID" value="MDV0447913.1"/>
    <property type="molecule type" value="Genomic_DNA"/>
</dbReference>
<dbReference type="Proteomes" id="UP001271789">
    <property type="component" value="Unassembled WGS sequence"/>
</dbReference>
<keyword evidence="1" id="KW-0812">Transmembrane</keyword>
<feature type="transmembrane region" description="Helical" evidence="1">
    <location>
        <begin position="125"/>
        <end position="148"/>
    </location>
</feature>
<gene>
    <name evidence="3" type="ORF">MsAg5_18340</name>
</gene>
<dbReference type="PANTHER" id="PTHR33741:SF5">
    <property type="entry name" value="TRANSMEMBRANE PROTEIN DDB_G0269096-RELATED"/>
    <property type="match status" value="1"/>
</dbReference>
<dbReference type="PANTHER" id="PTHR33741">
    <property type="entry name" value="TRANSMEMBRANE PROTEIN DDB_G0269096-RELATED"/>
    <property type="match status" value="1"/>
</dbReference>